<sequence>QTVRTTNATGGTFTLTFNGQTTAPLAYNATAADVDAALEALSNVGANNIQTSGGPASTAVVNIFFRRALQQTNQNQITVNGAALTGTSPTATAATVQEGAWYQRPTGDDRRSTLNTNDLRGKILRVNVKDTITAADQNKADLGTGGAYTIPSGNLFPLVAGAPQARTRPEVYAMGFRNPFRLQVDENDVAYVTDYSPDANTPARSRGPSGVGRMEIVRKPTNYGYPLCYSSKLGYYRWNFREFAPGTTTLGVPLDNPPQPVDCGNPNGLVNDSRWVRDGGPGFEPGLALTPPVSDPEIWYSYRDNVAGTPLGTPCFGYYATTPGPIAPGSTTECPRLFPELYQTGVAPHGATKYHYDPSNPSTTKFPPYYDNSVILGEFNVDTLREIKLDSQNRIQKINSFLPCGQANVGPTGFDFECDNPMDMQFGKDGSFYLLTYGDGFFAANLDAGLYRWDYVKGQRAPKTVITTDKTDGPAPLTVKFTGSGSSDPDPGDSIRFEWDFGDGSPLSTEPDPTHTYTKAGRYTAILSVTDSSGAKTAASTIITVGNTSPTVTVTAPIDGGLFSFGDKIQYKVTVTDPEDGTVNCNDVTVTFVLGHDTHGHAEQSSTGCTGFLQTDAGDVSHGGNVFGVISATYTDKGGPGGVPTLSTTNQVQIRQKHQEVEFVVNQSGTATATNTDGPTGAGVHRSSLAAADWIQLNGPFNLFQADSISFRVADAAAGRTAGSPLAAIEIRQDSSTGPLLTTANLVSTGGTAVWSTQTFPLPASSGKHELFFVFRAVTGGSTGGNLFNLNWAEFNGNGVTVVETSAPGTATGTVPATLSLALGTPASFGAFTAGVAKTYNAATTATVISSAGDATLSVSDPSSVATGHLVNGTFSLPSALTAKAASALGTGGAFAPVGGSATPTTLLTYTAPVANDAVTVSFAQAIGANDALRTGNYSKTLTFTLSTTTP</sequence>
<dbReference type="InterPro" id="IPR000601">
    <property type="entry name" value="PKD_dom"/>
</dbReference>
<evidence type="ECO:0000313" key="5">
    <source>
        <dbReference type="EMBL" id="MDA0167338.1"/>
    </source>
</evidence>
<evidence type="ECO:0000259" key="4">
    <source>
        <dbReference type="PROSITE" id="PS51175"/>
    </source>
</evidence>
<dbReference type="PANTHER" id="PTHR19328:SF75">
    <property type="entry name" value="ALDOSE SUGAR DEHYDROGENASE YLII"/>
    <property type="match status" value="1"/>
</dbReference>
<name>A0A9X3SBV2_9ACTN</name>
<keyword evidence="1" id="KW-0732">Signal</keyword>
<evidence type="ECO:0000313" key="6">
    <source>
        <dbReference type="Proteomes" id="UP001149140"/>
    </source>
</evidence>
<comment type="caution">
    <text evidence="5">The sequence shown here is derived from an EMBL/GenBank/DDBJ whole genome shotgun (WGS) entry which is preliminary data.</text>
</comment>
<dbReference type="Pfam" id="PF18911">
    <property type="entry name" value="PKD_4"/>
    <property type="match status" value="1"/>
</dbReference>
<feature type="region of interest" description="Disordered" evidence="2">
    <location>
        <begin position="193"/>
        <end position="212"/>
    </location>
</feature>
<dbReference type="PROSITE" id="PS50093">
    <property type="entry name" value="PKD"/>
    <property type="match status" value="1"/>
</dbReference>
<dbReference type="AlphaFoldDB" id="A0A9X3SBV2"/>
<dbReference type="SMART" id="SM00089">
    <property type="entry name" value="PKD"/>
    <property type="match status" value="1"/>
</dbReference>
<dbReference type="Proteomes" id="UP001149140">
    <property type="component" value="Unassembled WGS sequence"/>
</dbReference>
<evidence type="ECO:0000259" key="3">
    <source>
        <dbReference type="PROSITE" id="PS50093"/>
    </source>
</evidence>
<protein>
    <submittedName>
        <fullName evidence="5">PKD domain-containing protein</fullName>
    </submittedName>
</protein>
<dbReference type="PANTHER" id="PTHR19328">
    <property type="entry name" value="HEDGEHOG-INTERACTING PROTEIN"/>
    <property type="match status" value="1"/>
</dbReference>
<dbReference type="PROSITE" id="PS51175">
    <property type="entry name" value="CBM6"/>
    <property type="match status" value="1"/>
</dbReference>
<accession>A0A9X3SBV2</accession>
<dbReference type="GO" id="GO:0030246">
    <property type="term" value="F:carbohydrate binding"/>
    <property type="evidence" value="ECO:0007669"/>
    <property type="project" value="InterPro"/>
</dbReference>
<reference evidence="5" key="1">
    <citation type="submission" date="2022-10" db="EMBL/GenBank/DDBJ databases">
        <title>The WGS of Solirubrobacter ginsenosidimutans DSM 21036.</title>
        <authorList>
            <person name="Jiang Z."/>
        </authorList>
    </citation>
    <scope>NUCLEOTIDE SEQUENCE</scope>
    <source>
        <strain evidence="5">DSM 21036</strain>
    </source>
</reference>
<dbReference type="InterPro" id="IPR011042">
    <property type="entry name" value="6-blade_b-propeller_TolB-like"/>
</dbReference>
<feature type="domain" description="CBM6" evidence="4">
    <location>
        <begin position="656"/>
        <end position="796"/>
    </location>
</feature>
<dbReference type="CDD" id="cd00146">
    <property type="entry name" value="PKD"/>
    <property type="match status" value="1"/>
</dbReference>
<dbReference type="InterPro" id="IPR022409">
    <property type="entry name" value="PKD/Chitinase_dom"/>
</dbReference>
<feature type="non-terminal residue" evidence="5">
    <location>
        <position position="1"/>
    </location>
</feature>
<dbReference type="InterPro" id="IPR013783">
    <property type="entry name" value="Ig-like_fold"/>
</dbReference>
<dbReference type="CDD" id="cd04084">
    <property type="entry name" value="CBM6_xylanase-like"/>
    <property type="match status" value="1"/>
</dbReference>
<dbReference type="InterPro" id="IPR035986">
    <property type="entry name" value="PKD_dom_sf"/>
</dbReference>
<organism evidence="5 6">
    <name type="scientific">Solirubrobacter ginsenosidimutans</name>
    <dbReference type="NCBI Taxonomy" id="490573"/>
    <lineage>
        <taxon>Bacteria</taxon>
        <taxon>Bacillati</taxon>
        <taxon>Actinomycetota</taxon>
        <taxon>Thermoleophilia</taxon>
        <taxon>Solirubrobacterales</taxon>
        <taxon>Solirubrobacteraceae</taxon>
        <taxon>Solirubrobacter</taxon>
    </lineage>
</organism>
<evidence type="ECO:0000256" key="2">
    <source>
        <dbReference type="SAM" id="MobiDB-lite"/>
    </source>
</evidence>
<dbReference type="SUPFAM" id="SSF49299">
    <property type="entry name" value="PKD domain"/>
    <property type="match status" value="1"/>
</dbReference>
<dbReference type="EMBL" id="JAPDOD010000102">
    <property type="protein sequence ID" value="MDA0167338.1"/>
    <property type="molecule type" value="Genomic_DNA"/>
</dbReference>
<feature type="domain" description="PKD" evidence="3">
    <location>
        <begin position="462"/>
        <end position="545"/>
    </location>
</feature>
<dbReference type="RefSeq" id="WP_270046609.1">
    <property type="nucleotide sequence ID" value="NZ_JAPDOD010000102.1"/>
</dbReference>
<dbReference type="InterPro" id="IPR008979">
    <property type="entry name" value="Galactose-bd-like_sf"/>
</dbReference>
<dbReference type="SMART" id="SM00606">
    <property type="entry name" value="CBD_IV"/>
    <property type="match status" value="1"/>
</dbReference>
<dbReference type="Gene3D" id="2.120.10.30">
    <property type="entry name" value="TolB, C-terminal domain"/>
    <property type="match status" value="1"/>
</dbReference>
<dbReference type="Gene3D" id="2.60.40.10">
    <property type="entry name" value="Immunoglobulins"/>
    <property type="match status" value="1"/>
</dbReference>
<dbReference type="SUPFAM" id="SSF49785">
    <property type="entry name" value="Galactose-binding domain-like"/>
    <property type="match status" value="1"/>
</dbReference>
<gene>
    <name evidence="5" type="ORF">OM076_44170</name>
</gene>
<dbReference type="GO" id="GO:0005975">
    <property type="term" value="P:carbohydrate metabolic process"/>
    <property type="evidence" value="ECO:0007669"/>
    <property type="project" value="UniProtKB-ARBA"/>
</dbReference>
<evidence type="ECO:0000256" key="1">
    <source>
        <dbReference type="ARBA" id="ARBA00022729"/>
    </source>
</evidence>
<dbReference type="InterPro" id="IPR006584">
    <property type="entry name" value="Cellulose-bd_IV"/>
</dbReference>
<proteinExistence type="predicted"/>
<dbReference type="Pfam" id="PF03422">
    <property type="entry name" value="CBM_6"/>
    <property type="match status" value="1"/>
</dbReference>
<keyword evidence="6" id="KW-1185">Reference proteome</keyword>
<dbReference type="Gene3D" id="2.60.120.260">
    <property type="entry name" value="Galactose-binding domain-like"/>
    <property type="match status" value="1"/>
</dbReference>
<dbReference type="InterPro" id="IPR005084">
    <property type="entry name" value="CBM6"/>
</dbReference>